<proteinExistence type="predicted"/>
<evidence type="ECO:0000313" key="2">
    <source>
        <dbReference type="Proteomes" id="UP000011761"/>
    </source>
</evidence>
<dbReference type="OrthoDB" id="4159814at2759"/>
<name>M2N8L1_BAUPA</name>
<gene>
    <name evidence="1" type="ORF">BAUCODRAFT_144143</name>
</gene>
<dbReference type="OMA" id="RMRADAH"/>
<sequence length="98" mass="10926">MATNYTLITLAIIAGCGVCVLLGWAVAHQFFPDTTTSSRHQHEGGMEFDQQQYMREVRLRHHEDLAAMFGGRRVLDNARRDAKSWYGRGAGRGSEVSG</sequence>
<keyword evidence="2" id="KW-1185">Reference proteome</keyword>
<dbReference type="AlphaFoldDB" id="M2N8L1"/>
<dbReference type="Proteomes" id="UP000011761">
    <property type="component" value="Unassembled WGS sequence"/>
</dbReference>
<accession>M2N8L1</accession>
<protein>
    <submittedName>
        <fullName evidence="1">Uncharacterized protein</fullName>
    </submittedName>
</protein>
<dbReference type="HOGENOM" id="CLU_2333314_0_0_1"/>
<dbReference type="RefSeq" id="XP_007671663.1">
    <property type="nucleotide sequence ID" value="XM_007673473.1"/>
</dbReference>
<evidence type="ECO:0000313" key="1">
    <source>
        <dbReference type="EMBL" id="EMD00479.1"/>
    </source>
</evidence>
<reference evidence="1 2" key="1">
    <citation type="journal article" date="2012" name="PLoS Pathog.">
        <title>Diverse lifestyles and strategies of plant pathogenesis encoded in the genomes of eighteen Dothideomycetes fungi.</title>
        <authorList>
            <person name="Ohm R.A."/>
            <person name="Feau N."/>
            <person name="Henrissat B."/>
            <person name="Schoch C.L."/>
            <person name="Horwitz B.A."/>
            <person name="Barry K.W."/>
            <person name="Condon B.J."/>
            <person name="Copeland A.C."/>
            <person name="Dhillon B."/>
            <person name="Glaser F."/>
            <person name="Hesse C.N."/>
            <person name="Kosti I."/>
            <person name="LaButti K."/>
            <person name="Lindquist E.A."/>
            <person name="Lucas S."/>
            <person name="Salamov A.A."/>
            <person name="Bradshaw R.E."/>
            <person name="Ciuffetti L."/>
            <person name="Hamelin R.C."/>
            <person name="Kema G.H.J."/>
            <person name="Lawrence C."/>
            <person name="Scott J.A."/>
            <person name="Spatafora J.W."/>
            <person name="Turgeon B.G."/>
            <person name="de Wit P.J.G.M."/>
            <person name="Zhong S."/>
            <person name="Goodwin S.B."/>
            <person name="Grigoriev I.V."/>
        </authorList>
    </citation>
    <scope>NUCLEOTIDE SEQUENCE [LARGE SCALE GENOMIC DNA]</scope>
    <source>
        <strain evidence="1 2">UAMH 10762</strain>
    </source>
</reference>
<organism evidence="1 2">
    <name type="scientific">Baudoinia panamericana (strain UAMH 10762)</name>
    <name type="common">Angels' share fungus</name>
    <name type="synonym">Baudoinia compniacensis (strain UAMH 10762)</name>
    <dbReference type="NCBI Taxonomy" id="717646"/>
    <lineage>
        <taxon>Eukaryota</taxon>
        <taxon>Fungi</taxon>
        <taxon>Dikarya</taxon>
        <taxon>Ascomycota</taxon>
        <taxon>Pezizomycotina</taxon>
        <taxon>Dothideomycetes</taxon>
        <taxon>Dothideomycetidae</taxon>
        <taxon>Mycosphaerellales</taxon>
        <taxon>Teratosphaeriaceae</taxon>
        <taxon>Baudoinia</taxon>
    </lineage>
</organism>
<dbReference type="KEGG" id="bcom:BAUCODRAFT_144143"/>
<dbReference type="EMBL" id="KB445550">
    <property type="protein sequence ID" value="EMD00479.1"/>
    <property type="molecule type" value="Genomic_DNA"/>
</dbReference>
<dbReference type="GeneID" id="19108471"/>